<evidence type="ECO:0000256" key="7">
    <source>
        <dbReference type="ARBA" id="ARBA00023158"/>
    </source>
</evidence>
<dbReference type="Proteomes" id="UP000646827">
    <property type="component" value="Unassembled WGS sequence"/>
</dbReference>
<gene>
    <name evidence="10" type="ORF">INT45_003704</name>
</gene>
<dbReference type="PANTHER" id="PTHR15975:SF0">
    <property type="entry name" value="CCR4-NOT TRANSCRIPTION COMPLEX SUBUNIT 11"/>
    <property type="match status" value="1"/>
</dbReference>
<evidence type="ECO:0000256" key="3">
    <source>
        <dbReference type="ARBA" id="ARBA00008030"/>
    </source>
</evidence>
<dbReference type="GO" id="GO:0005634">
    <property type="term" value="C:nucleus"/>
    <property type="evidence" value="ECO:0007669"/>
    <property type="project" value="UniProtKB-SubCell"/>
</dbReference>
<evidence type="ECO:0000313" key="10">
    <source>
        <dbReference type="EMBL" id="KAG2222059.1"/>
    </source>
</evidence>
<keyword evidence="11" id="KW-1185">Reference proteome</keyword>
<keyword evidence="9" id="KW-0539">Nucleus</keyword>
<comment type="subcellular location">
    <subcellularLocation>
        <location evidence="2">Cytoplasm</location>
    </subcellularLocation>
    <subcellularLocation>
        <location evidence="1">Nucleus</location>
    </subcellularLocation>
</comment>
<keyword evidence="6" id="KW-0805">Transcription regulation</keyword>
<dbReference type="OrthoDB" id="10265389at2759"/>
<dbReference type="PANTHER" id="PTHR15975">
    <property type="entry name" value="CCR4-NOT TRANSCRIPTION COMPLEX SUBUNIT 11"/>
    <property type="match status" value="1"/>
</dbReference>
<evidence type="ECO:0000256" key="2">
    <source>
        <dbReference type="ARBA" id="ARBA00004496"/>
    </source>
</evidence>
<evidence type="ECO:0000256" key="5">
    <source>
        <dbReference type="ARBA" id="ARBA00022490"/>
    </source>
</evidence>
<comment type="similarity">
    <text evidence="3">Belongs to the CNOT11 family.</text>
</comment>
<dbReference type="GO" id="GO:0030014">
    <property type="term" value="C:CCR4-NOT complex"/>
    <property type="evidence" value="ECO:0007669"/>
    <property type="project" value="InterPro"/>
</dbReference>
<name>A0A8H7S1W8_9FUNG</name>
<evidence type="ECO:0000256" key="1">
    <source>
        <dbReference type="ARBA" id="ARBA00004123"/>
    </source>
</evidence>
<dbReference type="InterPro" id="IPR019312">
    <property type="entry name" value="CNOT11"/>
</dbReference>
<reference evidence="10 11" key="1">
    <citation type="submission" date="2020-12" db="EMBL/GenBank/DDBJ databases">
        <title>Metabolic potential, ecology and presence of endohyphal bacteria is reflected in genomic diversity of Mucoromycotina.</title>
        <authorList>
            <person name="Muszewska A."/>
            <person name="Okrasinska A."/>
            <person name="Steczkiewicz K."/>
            <person name="Drgas O."/>
            <person name="Orlowska M."/>
            <person name="Perlinska-Lenart U."/>
            <person name="Aleksandrzak-Piekarczyk T."/>
            <person name="Szatraj K."/>
            <person name="Zielenkiewicz U."/>
            <person name="Pilsyk S."/>
            <person name="Malc E."/>
            <person name="Mieczkowski P."/>
            <person name="Kruszewska J.S."/>
            <person name="Biernat P."/>
            <person name="Pawlowska J."/>
        </authorList>
    </citation>
    <scope>NUCLEOTIDE SEQUENCE [LARGE SCALE GENOMIC DNA]</scope>
    <source>
        <strain evidence="10 11">CBS 142.35</strain>
    </source>
</reference>
<evidence type="ECO:0000256" key="8">
    <source>
        <dbReference type="ARBA" id="ARBA00023163"/>
    </source>
</evidence>
<evidence type="ECO:0000256" key="9">
    <source>
        <dbReference type="ARBA" id="ARBA00023242"/>
    </source>
</evidence>
<comment type="caution">
    <text evidence="10">The sequence shown here is derived from an EMBL/GenBank/DDBJ whole genome shotgun (WGS) entry which is preliminary data.</text>
</comment>
<organism evidence="10 11">
    <name type="scientific">Circinella minor</name>
    <dbReference type="NCBI Taxonomy" id="1195481"/>
    <lineage>
        <taxon>Eukaryota</taxon>
        <taxon>Fungi</taxon>
        <taxon>Fungi incertae sedis</taxon>
        <taxon>Mucoromycota</taxon>
        <taxon>Mucoromycotina</taxon>
        <taxon>Mucoromycetes</taxon>
        <taxon>Mucorales</taxon>
        <taxon>Lichtheimiaceae</taxon>
        <taxon>Circinella</taxon>
    </lineage>
</organism>
<protein>
    <recommendedName>
        <fullName evidence="4">CCR4-NOT transcription complex subunit 11</fullName>
    </recommendedName>
</protein>
<evidence type="ECO:0000256" key="6">
    <source>
        <dbReference type="ARBA" id="ARBA00023015"/>
    </source>
</evidence>
<dbReference type="GO" id="GO:0005737">
    <property type="term" value="C:cytoplasm"/>
    <property type="evidence" value="ECO:0007669"/>
    <property type="project" value="UniProtKB-SubCell"/>
</dbReference>
<dbReference type="GO" id="GO:0031047">
    <property type="term" value="P:regulatory ncRNA-mediated gene silencing"/>
    <property type="evidence" value="ECO:0007669"/>
    <property type="project" value="UniProtKB-KW"/>
</dbReference>
<sequence>MDSKTFSQTIQLIHDACKRTLTIPEQQFVQKAFKSHASSVVSHCELSPEKLHDLVETNHILAMDVVPLFFEQVDDKEYLYGLAKVPVGNTSVELIYHLLTSSSSSIIHNDYDFLHIYISNSIRTCELYEEGPRKDKYVRLVAKFIQSLLEKRIIPINEYLIEIQSFCVGYFRFKGVATLFQLASSEAQKMGFEIDRQQQQQQQQQVAM</sequence>
<dbReference type="AlphaFoldDB" id="A0A8H7S1W8"/>
<evidence type="ECO:0000313" key="11">
    <source>
        <dbReference type="Proteomes" id="UP000646827"/>
    </source>
</evidence>
<keyword evidence="5" id="KW-0963">Cytoplasm</keyword>
<proteinExistence type="inferred from homology"/>
<accession>A0A8H7S1W8</accession>
<keyword evidence="7" id="KW-0943">RNA-mediated gene silencing</keyword>
<dbReference type="EMBL" id="JAEPRB010000093">
    <property type="protein sequence ID" value="KAG2222059.1"/>
    <property type="molecule type" value="Genomic_DNA"/>
</dbReference>
<dbReference type="Pfam" id="PF10155">
    <property type="entry name" value="CNOT11"/>
    <property type="match status" value="1"/>
</dbReference>
<evidence type="ECO:0000256" key="4">
    <source>
        <dbReference type="ARBA" id="ARBA00014872"/>
    </source>
</evidence>
<keyword evidence="8" id="KW-0804">Transcription</keyword>